<evidence type="ECO:0000256" key="6">
    <source>
        <dbReference type="SAM" id="MobiDB-lite"/>
    </source>
</evidence>
<evidence type="ECO:0000259" key="8">
    <source>
        <dbReference type="PROSITE" id="PS50867"/>
    </source>
</evidence>
<keyword evidence="4" id="KW-0808">Transferase</keyword>
<evidence type="ECO:0000256" key="3">
    <source>
        <dbReference type="ARBA" id="ARBA00022603"/>
    </source>
</evidence>
<evidence type="ECO:0000259" key="9">
    <source>
        <dbReference type="PROSITE" id="PS50868"/>
    </source>
</evidence>
<comment type="subcellular location">
    <subcellularLocation>
        <location evidence="1">Chromosome</location>
    </subcellularLocation>
</comment>
<dbReference type="AlphaFoldDB" id="A0A8J5K9A7"/>
<dbReference type="InterPro" id="IPR003616">
    <property type="entry name" value="Post-SET_dom"/>
</dbReference>
<dbReference type="PANTHER" id="PTHR45660:SF94">
    <property type="entry name" value="HISTONE-LYSINE N-METHYLTRANSFERASE, H3 LYSINE-9 SPECIFIC SUVH4"/>
    <property type="match status" value="1"/>
</dbReference>
<evidence type="ECO:0000259" key="7">
    <source>
        <dbReference type="PROSITE" id="PS50280"/>
    </source>
</evidence>
<dbReference type="InterPro" id="IPR001214">
    <property type="entry name" value="SET_dom"/>
</dbReference>
<keyword evidence="3" id="KW-0489">Methyltransferase</keyword>
<feature type="domain" description="Post-SET" evidence="9">
    <location>
        <begin position="425"/>
        <end position="441"/>
    </location>
</feature>
<feature type="domain" description="Pre-SET" evidence="8">
    <location>
        <begin position="167"/>
        <end position="264"/>
    </location>
</feature>
<dbReference type="Gene3D" id="2.170.270.10">
    <property type="entry name" value="SET domain"/>
    <property type="match status" value="1"/>
</dbReference>
<evidence type="ECO:0000313" key="11">
    <source>
        <dbReference type="Proteomes" id="UP000734854"/>
    </source>
</evidence>
<dbReference type="GO" id="GO:0005634">
    <property type="term" value="C:nucleus"/>
    <property type="evidence" value="ECO:0007669"/>
    <property type="project" value="InterPro"/>
</dbReference>
<evidence type="ECO:0000256" key="2">
    <source>
        <dbReference type="ARBA" id="ARBA00022454"/>
    </source>
</evidence>
<dbReference type="SMART" id="SM00468">
    <property type="entry name" value="PreSET"/>
    <property type="match status" value="1"/>
</dbReference>
<comment type="caution">
    <text evidence="10">The sequence shown here is derived from an EMBL/GenBank/DDBJ whole genome shotgun (WGS) entry which is preliminary data.</text>
</comment>
<evidence type="ECO:0000313" key="10">
    <source>
        <dbReference type="EMBL" id="KAG6477330.1"/>
    </source>
</evidence>
<dbReference type="PANTHER" id="PTHR45660">
    <property type="entry name" value="HISTONE-LYSINE N-METHYLTRANSFERASE SETMAR"/>
    <property type="match status" value="1"/>
</dbReference>
<reference evidence="10 11" key="1">
    <citation type="submission" date="2020-08" db="EMBL/GenBank/DDBJ databases">
        <title>Plant Genome Project.</title>
        <authorList>
            <person name="Zhang R.-G."/>
        </authorList>
    </citation>
    <scope>NUCLEOTIDE SEQUENCE [LARGE SCALE GENOMIC DNA]</scope>
    <source>
        <tissue evidence="10">Rhizome</tissue>
    </source>
</reference>
<proteinExistence type="predicted"/>
<dbReference type="InterPro" id="IPR051357">
    <property type="entry name" value="H3K9_HMTase_SUVAR3-9"/>
</dbReference>
<evidence type="ECO:0000256" key="4">
    <source>
        <dbReference type="ARBA" id="ARBA00022679"/>
    </source>
</evidence>
<dbReference type="EMBL" id="JACMSC010000018">
    <property type="protein sequence ID" value="KAG6477330.1"/>
    <property type="molecule type" value="Genomic_DNA"/>
</dbReference>
<feature type="region of interest" description="Disordered" evidence="6">
    <location>
        <begin position="82"/>
        <end position="115"/>
    </location>
</feature>
<dbReference type="InterPro" id="IPR046341">
    <property type="entry name" value="SET_dom_sf"/>
</dbReference>
<dbReference type="Proteomes" id="UP000734854">
    <property type="component" value="Unassembled WGS sequence"/>
</dbReference>
<dbReference type="GO" id="GO:0008270">
    <property type="term" value="F:zinc ion binding"/>
    <property type="evidence" value="ECO:0007669"/>
    <property type="project" value="InterPro"/>
</dbReference>
<feature type="domain" description="SET" evidence="7">
    <location>
        <begin position="267"/>
        <end position="411"/>
    </location>
</feature>
<dbReference type="PROSITE" id="PS50868">
    <property type="entry name" value="POST_SET"/>
    <property type="match status" value="1"/>
</dbReference>
<evidence type="ECO:0000256" key="1">
    <source>
        <dbReference type="ARBA" id="ARBA00004286"/>
    </source>
</evidence>
<sequence>MIRHTSKEEDPTLILKFAYRGTKQGLLVVVASKGQHWKGEEEHAKLNEGPDSVKKYKEAATVEGPSYTKGMVRIQAWMESAEEDTENRLVPDQGKKKEKSAEESKTTKPSNGIGMGNMIWAEKTREDRGSRDLTGRMMFGYELLMLDFVYQKSMQFANNLKLPTNCLGCQCKGGCSNPRACACAQLNGNDFPYVQRDGGRSADWERMLLPPRFAEDVGEALHCVNFAKAGERERKLIEAKSVVFECGPNCGCNVSCVNRISQQGIKYHLEVFRTPSKGWGVRSWDTIPSGAPICEYTGILTKTDDMDNIADNSYIFEIDCLQTMKGLDGRETRPGDVSSLINLDDKRSEVVEYCIDAGSVGNVARFINHSCQPNLFVQCILSSHHDMKMAKVMLFAADTIPPLEELTYDYGYALDSVVGADGKVVKMPCHCGAVDCRKWLY</sequence>
<dbReference type="GO" id="GO:0003690">
    <property type="term" value="F:double-stranded DNA binding"/>
    <property type="evidence" value="ECO:0007669"/>
    <property type="project" value="TreeGrafter"/>
</dbReference>
<gene>
    <name evidence="10" type="ORF">ZIOFF_066583</name>
</gene>
<evidence type="ECO:0000256" key="5">
    <source>
        <dbReference type="ARBA" id="ARBA00022691"/>
    </source>
</evidence>
<dbReference type="GO" id="GO:0005694">
    <property type="term" value="C:chromosome"/>
    <property type="evidence" value="ECO:0007669"/>
    <property type="project" value="UniProtKB-SubCell"/>
</dbReference>
<dbReference type="InterPro" id="IPR007728">
    <property type="entry name" value="Pre-SET_dom"/>
</dbReference>
<dbReference type="Pfam" id="PF00856">
    <property type="entry name" value="SET"/>
    <property type="match status" value="1"/>
</dbReference>
<dbReference type="GO" id="GO:0042054">
    <property type="term" value="F:histone methyltransferase activity"/>
    <property type="evidence" value="ECO:0007669"/>
    <property type="project" value="InterPro"/>
</dbReference>
<dbReference type="Pfam" id="PF05033">
    <property type="entry name" value="Pre-SET"/>
    <property type="match status" value="1"/>
</dbReference>
<feature type="compositionally biased region" description="Basic and acidic residues" evidence="6">
    <location>
        <begin position="86"/>
        <end position="106"/>
    </location>
</feature>
<organism evidence="10 11">
    <name type="scientific">Zingiber officinale</name>
    <name type="common">Ginger</name>
    <name type="synonym">Amomum zingiber</name>
    <dbReference type="NCBI Taxonomy" id="94328"/>
    <lineage>
        <taxon>Eukaryota</taxon>
        <taxon>Viridiplantae</taxon>
        <taxon>Streptophyta</taxon>
        <taxon>Embryophyta</taxon>
        <taxon>Tracheophyta</taxon>
        <taxon>Spermatophyta</taxon>
        <taxon>Magnoliopsida</taxon>
        <taxon>Liliopsida</taxon>
        <taxon>Zingiberales</taxon>
        <taxon>Zingiberaceae</taxon>
        <taxon>Zingiber</taxon>
    </lineage>
</organism>
<accession>A0A8J5K9A7</accession>
<dbReference type="PROSITE" id="PS50867">
    <property type="entry name" value="PRE_SET"/>
    <property type="match status" value="1"/>
</dbReference>
<dbReference type="SMART" id="SM00508">
    <property type="entry name" value="PostSET"/>
    <property type="match status" value="1"/>
</dbReference>
<name>A0A8J5K9A7_ZINOF</name>
<dbReference type="PROSITE" id="PS50280">
    <property type="entry name" value="SET"/>
    <property type="match status" value="1"/>
</dbReference>
<dbReference type="SUPFAM" id="SSF82199">
    <property type="entry name" value="SET domain"/>
    <property type="match status" value="1"/>
</dbReference>
<dbReference type="GO" id="GO:0032259">
    <property type="term" value="P:methylation"/>
    <property type="evidence" value="ECO:0007669"/>
    <property type="project" value="UniProtKB-KW"/>
</dbReference>
<keyword evidence="5" id="KW-0949">S-adenosyl-L-methionine</keyword>
<dbReference type="SMART" id="SM00317">
    <property type="entry name" value="SET"/>
    <property type="match status" value="1"/>
</dbReference>
<keyword evidence="2" id="KW-0158">Chromosome</keyword>
<keyword evidence="11" id="KW-1185">Reference proteome</keyword>
<protein>
    <submittedName>
        <fullName evidence="10">Uncharacterized protein</fullName>
    </submittedName>
</protein>